<dbReference type="EMBL" id="AP021861">
    <property type="protein sequence ID" value="BBO34244.1"/>
    <property type="molecule type" value="Genomic_DNA"/>
</dbReference>
<dbReference type="Proteomes" id="UP000326837">
    <property type="component" value="Chromosome"/>
</dbReference>
<sequence>MSKSVHFAGRVDGFTFTCVDDLLVIDGVLPTYYLKQLLQQLIGDLPSIQRIENRVKVTCCNGVSGDRPTDCT</sequence>
<accession>A0A5K7XBQ5</accession>
<evidence type="ECO:0000313" key="1">
    <source>
        <dbReference type="EMBL" id="BBO34244.1"/>
    </source>
</evidence>
<gene>
    <name evidence="1" type="ORF">PLANPX_3856</name>
</gene>
<name>A0A5K7XBQ5_9BACT</name>
<organism evidence="1 2">
    <name type="scientific">Lacipirellula parvula</name>
    <dbReference type="NCBI Taxonomy" id="2650471"/>
    <lineage>
        <taxon>Bacteria</taxon>
        <taxon>Pseudomonadati</taxon>
        <taxon>Planctomycetota</taxon>
        <taxon>Planctomycetia</taxon>
        <taxon>Pirellulales</taxon>
        <taxon>Lacipirellulaceae</taxon>
        <taxon>Lacipirellula</taxon>
    </lineage>
</organism>
<reference evidence="2" key="1">
    <citation type="submission" date="2019-10" db="EMBL/GenBank/DDBJ databases">
        <title>Lacipirellula parvula gen. nov., sp. nov., representing a lineage of planctomycetes widespread in freshwater anoxic habitats, and description of the family Lacipirellulaceae.</title>
        <authorList>
            <person name="Dedysh S.N."/>
            <person name="Kulichevskaya I.S."/>
            <person name="Beletsky A.V."/>
            <person name="Rakitin A.L."/>
            <person name="Mardanov A.V."/>
            <person name="Ivanova A.A."/>
            <person name="Saltykova V.X."/>
            <person name="Rijpstra W.I.C."/>
            <person name="Sinninghe Damste J.S."/>
            <person name="Ravin N.V."/>
        </authorList>
    </citation>
    <scope>NUCLEOTIDE SEQUENCE [LARGE SCALE GENOMIC DNA]</scope>
    <source>
        <strain evidence="2">PX69</strain>
    </source>
</reference>
<proteinExistence type="predicted"/>
<protein>
    <recommendedName>
        <fullName evidence="3">BON domain-containing protein</fullName>
    </recommendedName>
</protein>
<keyword evidence="2" id="KW-1185">Reference proteome</keyword>
<dbReference type="KEGG" id="lpav:PLANPX_3856"/>
<evidence type="ECO:0008006" key="3">
    <source>
        <dbReference type="Google" id="ProtNLM"/>
    </source>
</evidence>
<evidence type="ECO:0000313" key="2">
    <source>
        <dbReference type="Proteomes" id="UP000326837"/>
    </source>
</evidence>
<dbReference type="AlphaFoldDB" id="A0A5K7XBQ5"/>